<dbReference type="CDD" id="cd17546">
    <property type="entry name" value="REC_hyHK_CKI1_RcsC-like"/>
    <property type="match status" value="1"/>
</dbReference>
<dbReference type="EMBL" id="AP018694">
    <property type="protein sequence ID" value="BBE18514.1"/>
    <property type="molecule type" value="Genomic_DNA"/>
</dbReference>
<evidence type="ECO:0000256" key="2">
    <source>
        <dbReference type="PROSITE-ProRule" id="PRU00169"/>
    </source>
</evidence>
<evidence type="ECO:0000313" key="4">
    <source>
        <dbReference type="EMBL" id="BBE18514.1"/>
    </source>
</evidence>
<proteinExistence type="predicted"/>
<dbReference type="SMART" id="SM00448">
    <property type="entry name" value="REC"/>
    <property type="match status" value="1"/>
</dbReference>
<dbReference type="SUPFAM" id="SSF52172">
    <property type="entry name" value="CheY-like"/>
    <property type="match status" value="1"/>
</dbReference>
<gene>
    <name evidence="4" type="ORF">AQPE_2676</name>
</gene>
<dbReference type="Pfam" id="PF00072">
    <property type="entry name" value="Response_reg"/>
    <property type="match status" value="1"/>
</dbReference>
<evidence type="ECO:0000313" key="5">
    <source>
        <dbReference type="Proteomes" id="UP001193389"/>
    </source>
</evidence>
<dbReference type="RefSeq" id="WP_318346845.1">
    <property type="nucleotide sequence ID" value="NZ_AP018694.1"/>
</dbReference>
<dbReference type="KEGG" id="anf:AQPE_2676"/>
<accession>A0A5K7SB37</accession>
<dbReference type="PANTHER" id="PTHR43719:SF28">
    <property type="entry name" value="PEROXIDE STRESS-ACTIVATED HISTIDINE KINASE MAK1-RELATED"/>
    <property type="match status" value="1"/>
</dbReference>
<organism evidence="4 5">
    <name type="scientific">Aquipluma nitroreducens</name>
    <dbReference type="NCBI Taxonomy" id="2010828"/>
    <lineage>
        <taxon>Bacteria</taxon>
        <taxon>Pseudomonadati</taxon>
        <taxon>Bacteroidota</taxon>
        <taxon>Bacteroidia</taxon>
        <taxon>Marinilabiliales</taxon>
        <taxon>Prolixibacteraceae</taxon>
        <taxon>Aquipluma</taxon>
    </lineage>
</organism>
<dbReference type="InterPro" id="IPR050956">
    <property type="entry name" value="2C_system_His_kinase"/>
</dbReference>
<dbReference type="Gene3D" id="3.40.50.2300">
    <property type="match status" value="1"/>
</dbReference>
<dbReference type="InterPro" id="IPR001789">
    <property type="entry name" value="Sig_transdc_resp-reg_receiver"/>
</dbReference>
<keyword evidence="5" id="KW-1185">Reference proteome</keyword>
<evidence type="ECO:0000259" key="3">
    <source>
        <dbReference type="PROSITE" id="PS50110"/>
    </source>
</evidence>
<evidence type="ECO:0000256" key="1">
    <source>
        <dbReference type="ARBA" id="ARBA00022553"/>
    </source>
</evidence>
<dbReference type="GO" id="GO:0000160">
    <property type="term" value="P:phosphorelay signal transduction system"/>
    <property type="evidence" value="ECO:0007669"/>
    <property type="project" value="InterPro"/>
</dbReference>
<dbReference type="PANTHER" id="PTHR43719">
    <property type="entry name" value="TWO-COMPONENT HISTIDINE KINASE"/>
    <property type="match status" value="1"/>
</dbReference>
<feature type="modified residue" description="4-aspartylphosphate" evidence="2">
    <location>
        <position position="59"/>
    </location>
</feature>
<sequence length="126" mass="14338">MEYNFTGKTILIAEDEAVSRFLFEKALKKTKANLFFVKNGVEAVEMIKDNTEIDAVIMDIRLPLMDGLEATTKIKELIPEMPVIIQSAYAMQSTREEALECGCDDFITKPIKVETLLALLHRHLIY</sequence>
<dbReference type="InterPro" id="IPR011006">
    <property type="entry name" value="CheY-like_superfamily"/>
</dbReference>
<dbReference type="Proteomes" id="UP001193389">
    <property type="component" value="Chromosome"/>
</dbReference>
<dbReference type="PROSITE" id="PS50110">
    <property type="entry name" value="RESPONSE_REGULATORY"/>
    <property type="match status" value="1"/>
</dbReference>
<dbReference type="AlphaFoldDB" id="A0A5K7SB37"/>
<feature type="domain" description="Response regulatory" evidence="3">
    <location>
        <begin position="9"/>
        <end position="124"/>
    </location>
</feature>
<name>A0A5K7SB37_9BACT</name>
<keyword evidence="1 2" id="KW-0597">Phosphoprotein</keyword>
<protein>
    <submittedName>
        <fullName evidence="4">Transcriptional regulator</fullName>
    </submittedName>
</protein>
<reference evidence="4" key="1">
    <citation type="journal article" date="2020" name="Int. J. Syst. Evol. Microbiol.">
        <title>Aquipluma nitroreducens gen. nov. sp. nov., a novel facultatively anaerobic bacterium isolated from a freshwater lake.</title>
        <authorList>
            <person name="Watanabe M."/>
            <person name="Kojima H."/>
            <person name="Fukui M."/>
        </authorList>
    </citation>
    <scope>NUCLEOTIDE SEQUENCE</scope>
    <source>
        <strain evidence="4">MeG22</strain>
    </source>
</reference>